<dbReference type="EMBL" id="KV418238">
    <property type="protein sequence ID" value="KZP02925.1"/>
    <property type="molecule type" value="Genomic_DNA"/>
</dbReference>
<evidence type="ECO:0008006" key="5">
    <source>
        <dbReference type="Google" id="ProtNLM"/>
    </source>
</evidence>
<dbReference type="InterPro" id="IPR009097">
    <property type="entry name" value="Cyclic_Pdiesterase"/>
</dbReference>
<reference evidence="3 4" key="1">
    <citation type="journal article" date="2016" name="Mol. Biol. Evol.">
        <title>Comparative Genomics of Early-Diverging Mushroom-Forming Fungi Provides Insights into the Origins of Lignocellulose Decay Capabilities.</title>
        <authorList>
            <person name="Nagy L.G."/>
            <person name="Riley R."/>
            <person name="Tritt A."/>
            <person name="Adam C."/>
            <person name="Daum C."/>
            <person name="Floudas D."/>
            <person name="Sun H."/>
            <person name="Yadav J.S."/>
            <person name="Pangilinan J."/>
            <person name="Larsson K.H."/>
            <person name="Matsuura K."/>
            <person name="Barry K."/>
            <person name="Labutti K."/>
            <person name="Kuo R."/>
            <person name="Ohm R.A."/>
            <person name="Bhattacharya S.S."/>
            <person name="Shirouzu T."/>
            <person name="Yoshinaga Y."/>
            <person name="Martin F.M."/>
            <person name="Grigoriev I.V."/>
            <person name="Hibbett D.S."/>
        </authorList>
    </citation>
    <scope>NUCLEOTIDE SEQUENCE [LARGE SCALE GENOMIC DNA]</scope>
    <source>
        <strain evidence="3 4">CBS 109695</strain>
    </source>
</reference>
<dbReference type="OrthoDB" id="3245928at2759"/>
<feature type="compositionally biased region" description="Polar residues" evidence="1">
    <location>
        <begin position="264"/>
        <end position="285"/>
    </location>
</feature>
<name>A0A167TGU4_9AGAM</name>
<dbReference type="Gene3D" id="3.90.1140.10">
    <property type="entry name" value="Cyclic phosphodiesterase"/>
    <property type="match status" value="1"/>
</dbReference>
<feature type="transmembrane region" description="Helical" evidence="2">
    <location>
        <begin position="199"/>
        <end position="220"/>
    </location>
</feature>
<accession>A0A167TGU4</accession>
<dbReference type="Proteomes" id="UP000076532">
    <property type="component" value="Unassembled WGS sequence"/>
</dbReference>
<dbReference type="SUPFAM" id="SSF55144">
    <property type="entry name" value="LigT-like"/>
    <property type="match status" value="1"/>
</dbReference>
<keyword evidence="2" id="KW-0812">Transmembrane</keyword>
<evidence type="ECO:0000256" key="1">
    <source>
        <dbReference type="SAM" id="MobiDB-lite"/>
    </source>
</evidence>
<dbReference type="AlphaFoldDB" id="A0A167TGU4"/>
<protein>
    <recommendedName>
        <fullName evidence="5">LigT-like protein</fullName>
    </recommendedName>
</protein>
<keyword evidence="4" id="KW-1185">Reference proteome</keyword>
<evidence type="ECO:0000256" key="2">
    <source>
        <dbReference type="SAM" id="Phobius"/>
    </source>
</evidence>
<organism evidence="3 4">
    <name type="scientific">Athelia psychrophila</name>
    <dbReference type="NCBI Taxonomy" id="1759441"/>
    <lineage>
        <taxon>Eukaryota</taxon>
        <taxon>Fungi</taxon>
        <taxon>Dikarya</taxon>
        <taxon>Basidiomycota</taxon>
        <taxon>Agaricomycotina</taxon>
        <taxon>Agaricomycetes</taxon>
        <taxon>Agaricomycetidae</taxon>
        <taxon>Atheliales</taxon>
        <taxon>Atheliaceae</taxon>
        <taxon>Athelia</taxon>
    </lineage>
</organism>
<gene>
    <name evidence="3" type="ORF">FIBSPDRAFT_905419</name>
</gene>
<proteinExistence type="predicted"/>
<dbReference type="Pfam" id="PF13563">
    <property type="entry name" value="2_5_RNA_ligase2"/>
    <property type="match status" value="1"/>
</dbReference>
<keyword evidence="2" id="KW-0472">Membrane</keyword>
<evidence type="ECO:0000313" key="4">
    <source>
        <dbReference type="Proteomes" id="UP000076532"/>
    </source>
</evidence>
<evidence type="ECO:0000313" key="3">
    <source>
        <dbReference type="EMBL" id="KZP02925.1"/>
    </source>
</evidence>
<feature type="region of interest" description="Disordered" evidence="1">
    <location>
        <begin position="263"/>
        <end position="285"/>
    </location>
</feature>
<sequence>MPSRSCSITLEIDRDADYHFLNNLRTANGFKADNAAHISLVNRLQLSWARDSDSTAVAALERQLQAVAYDTLPFDFAYIEMDPYRPFGRGGGCVAVAVRSPAYLKRVVTNLETMTQFAWRREHRDFQPHLTISPFRSAQRSVAGYCNSRTHVRGGPLTGRATGLELWEHRRGKKYRVRVFKFPDGENVVVRRESRAWPLSITVICGLVVLTIVLACYAAFFCKESNWNIVDSRYGRKLDTEAKLKPCNMQFLRHKSKSKWIRTVSKSESDSPGQTRYITSGSARK</sequence>
<keyword evidence="2" id="KW-1133">Transmembrane helix</keyword>